<gene>
    <name evidence="1" type="primary">AlNc14C372G11114</name>
    <name evidence="1" type="ORF">ALNC14_125490</name>
</gene>
<reference evidence="1" key="2">
    <citation type="submission" date="2011-02" db="EMBL/GenBank/DDBJ databases">
        <authorList>
            <person name="MacLean D."/>
        </authorList>
    </citation>
    <scope>NUCLEOTIDE SEQUENCE</scope>
</reference>
<protein>
    <submittedName>
        <fullName evidence="1">AlNc14C372G11114 protein</fullName>
    </submittedName>
</protein>
<accession>F0WY54</accession>
<dbReference type="AlphaFoldDB" id="F0WY54"/>
<organism evidence="1">
    <name type="scientific">Albugo laibachii Nc14</name>
    <dbReference type="NCBI Taxonomy" id="890382"/>
    <lineage>
        <taxon>Eukaryota</taxon>
        <taxon>Sar</taxon>
        <taxon>Stramenopiles</taxon>
        <taxon>Oomycota</taxon>
        <taxon>Peronosporomycetes</taxon>
        <taxon>Albuginales</taxon>
        <taxon>Albuginaceae</taxon>
        <taxon>Albugo</taxon>
    </lineage>
</organism>
<sequence length="150" mass="16915">MPSPTPPFLVSAILANHVQPASALVHRSLWNMPPPVCAMAHFDCWEASCLTASTTCSPLDNLSSFKVYTSMSKVVLIVSFSRIDGRSDRPKLQFQVCCCELWSKLESDGQFVLLAGERRCLRKSKIASLCFYIRYIIFFFATLRKVQLET</sequence>
<reference evidence="1" key="1">
    <citation type="journal article" date="2011" name="PLoS Biol.">
        <title>Gene gain and loss during evolution of obligate parasitism in the white rust pathogen of Arabidopsis thaliana.</title>
        <authorList>
            <person name="Kemen E."/>
            <person name="Gardiner A."/>
            <person name="Schultz-Larsen T."/>
            <person name="Kemen A.C."/>
            <person name="Balmuth A.L."/>
            <person name="Robert-Seilaniantz A."/>
            <person name="Bailey K."/>
            <person name="Holub E."/>
            <person name="Studholme D.J."/>
            <person name="Maclean D."/>
            <person name="Jones J.D."/>
        </authorList>
    </citation>
    <scope>NUCLEOTIDE SEQUENCE</scope>
</reference>
<name>F0WY54_9STRA</name>
<evidence type="ECO:0000313" key="1">
    <source>
        <dbReference type="EMBL" id="CCA26405.1"/>
    </source>
</evidence>
<dbReference type="EMBL" id="FR824416">
    <property type="protein sequence ID" value="CCA26405.1"/>
    <property type="molecule type" value="Genomic_DNA"/>
</dbReference>
<proteinExistence type="predicted"/>
<dbReference type="HOGENOM" id="CLU_146348_0_0_1"/>